<dbReference type="Gene3D" id="3.90.1210.10">
    <property type="entry name" value="Antifreeze-like/N-acetylneuraminic acid synthase C-terminal domain"/>
    <property type="match status" value="1"/>
</dbReference>
<comment type="caution">
    <text evidence="1">The sequence shown here is derived from an EMBL/GenBank/DDBJ whole genome shotgun (WGS) entry which is preliminary data.</text>
</comment>
<name>X1LJ76_9ZZZZ</name>
<reference evidence="1" key="1">
    <citation type="journal article" date="2014" name="Front. Microbiol.">
        <title>High frequency of phylogenetically diverse reductive dehalogenase-homologous genes in deep subseafloor sedimentary metagenomes.</title>
        <authorList>
            <person name="Kawai M."/>
            <person name="Futagami T."/>
            <person name="Toyoda A."/>
            <person name="Takaki Y."/>
            <person name="Nishi S."/>
            <person name="Hori S."/>
            <person name="Arai W."/>
            <person name="Tsubouchi T."/>
            <person name="Morono Y."/>
            <person name="Uchiyama I."/>
            <person name="Ito T."/>
            <person name="Fujiyama A."/>
            <person name="Inagaki F."/>
            <person name="Takami H."/>
        </authorList>
    </citation>
    <scope>NUCLEOTIDE SEQUENCE</scope>
    <source>
        <strain evidence="1">Expedition CK06-06</strain>
    </source>
</reference>
<protein>
    <submittedName>
        <fullName evidence="1">Uncharacterized protein</fullName>
    </submittedName>
</protein>
<dbReference type="EMBL" id="BARV01007289">
    <property type="protein sequence ID" value="GAI05896.1"/>
    <property type="molecule type" value="Genomic_DNA"/>
</dbReference>
<evidence type="ECO:0000313" key="1">
    <source>
        <dbReference type="EMBL" id="GAI05896.1"/>
    </source>
</evidence>
<sequence length="63" mass="7626">FKKLVEYIREAEKALRTSYFRHFSEAELKYREVSRKRTVASKKINKDEKITKDNIAFKRADED</sequence>
<feature type="non-terminal residue" evidence="1">
    <location>
        <position position="1"/>
    </location>
</feature>
<gene>
    <name evidence="1" type="ORF">S06H3_14871</name>
</gene>
<accession>X1LJ76</accession>
<proteinExistence type="predicted"/>
<organism evidence="1">
    <name type="scientific">marine sediment metagenome</name>
    <dbReference type="NCBI Taxonomy" id="412755"/>
    <lineage>
        <taxon>unclassified sequences</taxon>
        <taxon>metagenomes</taxon>
        <taxon>ecological metagenomes</taxon>
    </lineage>
</organism>
<dbReference type="AlphaFoldDB" id="X1LJ76"/>